<sequence>MLNGPGIRNVLFVAGCNHGCKGCYNESTWNPNSGFKFTQEIEETIIQDLKDERIVRDGITFSGGDPLHERNIDTLLSLARRIREDCPTKTIWCWTGYTLEELANDKSEVGLVRWELANTITHLVDGRFEIDKHDPSLHFRGSWNQKIYEMPSQKDVTPDDVPKRATFDKIE</sequence>
<evidence type="ECO:0000256" key="1">
    <source>
        <dbReference type="ARBA" id="ARBA00001966"/>
    </source>
</evidence>
<keyword evidence="10" id="KW-0411">Iron-sulfur</keyword>
<name>A0ABT2HB87_9MICO</name>
<comment type="cofactor">
    <cofactor evidence="1">
        <name>[4Fe-4S] cluster</name>
        <dbReference type="ChEBI" id="CHEBI:49883"/>
    </cofactor>
</comment>
<evidence type="ECO:0000256" key="9">
    <source>
        <dbReference type="ARBA" id="ARBA00023004"/>
    </source>
</evidence>
<keyword evidence="5" id="KW-0004">4Fe-4S</keyword>
<dbReference type="CDD" id="cd01335">
    <property type="entry name" value="Radical_SAM"/>
    <property type="match status" value="1"/>
</dbReference>
<evidence type="ECO:0000256" key="7">
    <source>
        <dbReference type="ARBA" id="ARBA00022723"/>
    </source>
</evidence>
<dbReference type="SFLD" id="SFLDS00029">
    <property type="entry name" value="Radical_SAM"/>
    <property type="match status" value="1"/>
</dbReference>
<comment type="catalytic activity">
    <reaction evidence="12">
        <text>glycyl-[protein] + reduced [flavodoxin] + S-adenosyl-L-methionine = glycin-2-yl radical-[protein] + semiquinone [flavodoxin] + 5'-deoxyadenosine + L-methionine + H(+)</text>
        <dbReference type="Rhea" id="RHEA:61976"/>
        <dbReference type="Rhea" id="RHEA-COMP:10622"/>
        <dbReference type="Rhea" id="RHEA-COMP:14480"/>
        <dbReference type="Rhea" id="RHEA-COMP:15993"/>
        <dbReference type="Rhea" id="RHEA-COMP:15994"/>
        <dbReference type="ChEBI" id="CHEBI:15378"/>
        <dbReference type="ChEBI" id="CHEBI:17319"/>
        <dbReference type="ChEBI" id="CHEBI:29947"/>
        <dbReference type="ChEBI" id="CHEBI:32722"/>
        <dbReference type="ChEBI" id="CHEBI:57618"/>
        <dbReference type="ChEBI" id="CHEBI:57844"/>
        <dbReference type="ChEBI" id="CHEBI:59789"/>
        <dbReference type="ChEBI" id="CHEBI:140311"/>
    </reaction>
</comment>
<dbReference type="Gene3D" id="3.20.20.70">
    <property type="entry name" value="Aldolase class I"/>
    <property type="match status" value="1"/>
</dbReference>
<reference evidence="13" key="1">
    <citation type="submission" date="2022-08" db="EMBL/GenBank/DDBJ databases">
        <authorList>
            <person name="Deng Y."/>
            <person name="Han X.-F."/>
            <person name="Zhang Y.-Q."/>
        </authorList>
    </citation>
    <scope>NUCLEOTIDE SEQUENCE</scope>
    <source>
        <strain evidence="13">CPCC 203386</strain>
    </source>
</reference>
<evidence type="ECO:0000256" key="12">
    <source>
        <dbReference type="ARBA" id="ARBA00047365"/>
    </source>
</evidence>
<comment type="function">
    <text evidence="2">Activation of anaerobic ribonucleoside-triphosphate reductase under anaerobic conditions by generation of an organic free radical, using S-adenosylmethionine and reduced flavodoxin as cosubstrates to produce 5'-deoxy-adenosine.</text>
</comment>
<dbReference type="PROSITE" id="PS01087">
    <property type="entry name" value="RADICAL_ACTIVATING"/>
    <property type="match status" value="1"/>
</dbReference>
<comment type="caution">
    <text evidence="13">The sequence shown here is derived from an EMBL/GenBank/DDBJ whole genome shotgun (WGS) entry which is preliminary data.</text>
</comment>
<dbReference type="RefSeq" id="WP_259543535.1">
    <property type="nucleotide sequence ID" value="NZ_JANLCJ010000500.1"/>
</dbReference>
<dbReference type="Pfam" id="PF13353">
    <property type="entry name" value="Fer4_12"/>
    <property type="match status" value="1"/>
</dbReference>
<comment type="similarity">
    <text evidence="3">Belongs to the organic radical-activating enzymes family.</text>
</comment>
<evidence type="ECO:0000313" key="13">
    <source>
        <dbReference type="EMBL" id="MCS5737204.1"/>
    </source>
</evidence>
<dbReference type="InterPro" id="IPR034457">
    <property type="entry name" value="Organic_radical-activating"/>
</dbReference>
<dbReference type="SFLD" id="SFLDG01063">
    <property type="entry name" value="activating_enzymes__group_1"/>
    <property type="match status" value="1"/>
</dbReference>
<evidence type="ECO:0000313" key="14">
    <source>
        <dbReference type="Proteomes" id="UP001165586"/>
    </source>
</evidence>
<dbReference type="EMBL" id="JANLCJ010000500">
    <property type="protein sequence ID" value="MCS5737204.1"/>
    <property type="molecule type" value="Genomic_DNA"/>
</dbReference>
<keyword evidence="8" id="KW-0560">Oxidoreductase</keyword>
<evidence type="ECO:0000256" key="3">
    <source>
        <dbReference type="ARBA" id="ARBA00009777"/>
    </source>
</evidence>
<evidence type="ECO:0000256" key="2">
    <source>
        <dbReference type="ARBA" id="ARBA00003852"/>
    </source>
</evidence>
<dbReference type="PIRSF" id="PIRSF000368">
    <property type="entry name" value="NrdG"/>
    <property type="match status" value="1"/>
</dbReference>
<evidence type="ECO:0000256" key="8">
    <source>
        <dbReference type="ARBA" id="ARBA00023002"/>
    </source>
</evidence>
<dbReference type="InterPro" id="IPR007197">
    <property type="entry name" value="rSAM"/>
</dbReference>
<dbReference type="NCBIfam" id="TIGR02491">
    <property type="entry name" value="NrdG"/>
    <property type="match status" value="1"/>
</dbReference>
<dbReference type="SFLD" id="SFLDF00299">
    <property type="entry name" value="anaerobic_ribonucleoside-triph"/>
    <property type="match status" value="1"/>
</dbReference>
<dbReference type="SUPFAM" id="SSF102114">
    <property type="entry name" value="Radical SAM enzymes"/>
    <property type="match status" value="1"/>
</dbReference>
<gene>
    <name evidence="13" type="primary">nrdG</name>
    <name evidence="13" type="ORF">N1032_26095</name>
</gene>
<feature type="non-terminal residue" evidence="13">
    <location>
        <position position="171"/>
    </location>
</feature>
<dbReference type="Proteomes" id="UP001165586">
    <property type="component" value="Unassembled WGS sequence"/>
</dbReference>
<keyword evidence="9" id="KW-0408">Iron</keyword>
<keyword evidence="7" id="KW-0479">Metal-binding</keyword>
<evidence type="ECO:0000256" key="4">
    <source>
        <dbReference type="ARBA" id="ARBA00014281"/>
    </source>
</evidence>
<dbReference type="InterPro" id="IPR001989">
    <property type="entry name" value="Radical_activat_CS"/>
</dbReference>
<evidence type="ECO:0000256" key="10">
    <source>
        <dbReference type="ARBA" id="ARBA00023014"/>
    </source>
</evidence>
<evidence type="ECO:0000256" key="6">
    <source>
        <dbReference type="ARBA" id="ARBA00022691"/>
    </source>
</evidence>
<dbReference type="SFLD" id="SFLDG01066">
    <property type="entry name" value="organic_radical-activating_enz"/>
    <property type="match status" value="1"/>
</dbReference>
<protein>
    <recommendedName>
        <fullName evidence="4">Anaerobic ribonucleoside-triphosphate reductase-activating protein</fullName>
    </recommendedName>
    <alternativeName>
        <fullName evidence="11">Class III anaerobic ribonucleotide reductase small component</fullName>
    </alternativeName>
</protein>
<dbReference type="PANTHER" id="PTHR30352">
    <property type="entry name" value="PYRUVATE FORMATE-LYASE-ACTIVATING ENZYME"/>
    <property type="match status" value="1"/>
</dbReference>
<dbReference type="InterPro" id="IPR013785">
    <property type="entry name" value="Aldolase_TIM"/>
</dbReference>
<dbReference type="InterPro" id="IPR058240">
    <property type="entry name" value="rSAM_sf"/>
</dbReference>
<keyword evidence="14" id="KW-1185">Reference proteome</keyword>
<dbReference type="PANTHER" id="PTHR30352:SF2">
    <property type="entry name" value="ANAEROBIC RIBONUCLEOSIDE-TRIPHOSPHATE REDUCTASE-ACTIVATING PROTEIN"/>
    <property type="match status" value="1"/>
</dbReference>
<organism evidence="13 14">
    <name type="scientific">Herbiconiux daphne</name>
    <dbReference type="NCBI Taxonomy" id="2970914"/>
    <lineage>
        <taxon>Bacteria</taxon>
        <taxon>Bacillati</taxon>
        <taxon>Actinomycetota</taxon>
        <taxon>Actinomycetes</taxon>
        <taxon>Micrococcales</taxon>
        <taxon>Microbacteriaceae</taxon>
        <taxon>Herbiconiux</taxon>
    </lineage>
</organism>
<dbReference type="InterPro" id="IPR012837">
    <property type="entry name" value="NrdG"/>
</dbReference>
<evidence type="ECO:0000256" key="11">
    <source>
        <dbReference type="ARBA" id="ARBA00033436"/>
    </source>
</evidence>
<proteinExistence type="inferred from homology"/>
<keyword evidence="6" id="KW-0949">S-adenosyl-L-methionine</keyword>
<evidence type="ECO:0000256" key="5">
    <source>
        <dbReference type="ARBA" id="ARBA00022485"/>
    </source>
</evidence>
<accession>A0ABT2HB87</accession>